<protein>
    <submittedName>
        <fullName evidence="7">Pre-mRNA polyadenylation factor Fip1</fullName>
    </submittedName>
</protein>
<feature type="compositionally biased region" description="Pro residues" evidence="5">
    <location>
        <begin position="249"/>
        <end position="261"/>
    </location>
</feature>
<dbReference type="GO" id="GO:0006397">
    <property type="term" value="P:mRNA processing"/>
    <property type="evidence" value="ECO:0007669"/>
    <property type="project" value="UniProtKB-KW"/>
</dbReference>
<dbReference type="OrthoDB" id="4207611at2759"/>
<name>A0A166PNS7_9EURO</name>
<comment type="subcellular location">
    <subcellularLocation>
        <location evidence="1">Nucleus</location>
    </subcellularLocation>
</comment>
<evidence type="ECO:0000256" key="2">
    <source>
        <dbReference type="ARBA" id="ARBA00007459"/>
    </source>
</evidence>
<feature type="compositionally biased region" description="Low complexity" evidence="5">
    <location>
        <begin position="22"/>
        <end position="42"/>
    </location>
</feature>
<dbReference type="InterPro" id="IPR007854">
    <property type="entry name" value="Fip1_dom"/>
</dbReference>
<evidence type="ECO:0000313" key="7">
    <source>
        <dbReference type="EMBL" id="KZZ98080.1"/>
    </source>
</evidence>
<gene>
    <name evidence="7" type="ORF">AAP_00341</name>
</gene>
<reference evidence="7 8" key="1">
    <citation type="journal article" date="2016" name="Genome Biol. Evol.">
        <title>Divergent and convergent evolution of fungal pathogenicity.</title>
        <authorList>
            <person name="Shang Y."/>
            <person name="Xiao G."/>
            <person name="Zheng P."/>
            <person name="Cen K."/>
            <person name="Zhan S."/>
            <person name="Wang C."/>
        </authorList>
    </citation>
    <scope>NUCLEOTIDE SEQUENCE [LARGE SCALE GENOMIC DNA]</scope>
    <source>
        <strain evidence="7 8">ARSEF 7405</strain>
    </source>
</reference>
<evidence type="ECO:0000256" key="1">
    <source>
        <dbReference type="ARBA" id="ARBA00004123"/>
    </source>
</evidence>
<organism evidence="7 8">
    <name type="scientific">Ascosphaera apis ARSEF 7405</name>
    <dbReference type="NCBI Taxonomy" id="392613"/>
    <lineage>
        <taxon>Eukaryota</taxon>
        <taxon>Fungi</taxon>
        <taxon>Dikarya</taxon>
        <taxon>Ascomycota</taxon>
        <taxon>Pezizomycotina</taxon>
        <taxon>Eurotiomycetes</taxon>
        <taxon>Eurotiomycetidae</taxon>
        <taxon>Onygenales</taxon>
        <taxon>Ascosphaeraceae</taxon>
        <taxon>Ascosphaera</taxon>
    </lineage>
</organism>
<keyword evidence="8" id="KW-1185">Reference proteome</keyword>
<evidence type="ECO:0000256" key="4">
    <source>
        <dbReference type="ARBA" id="ARBA00023242"/>
    </source>
</evidence>
<feature type="compositionally biased region" description="Acidic residues" evidence="5">
    <location>
        <begin position="43"/>
        <end position="60"/>
    </location>
</feature>
<feature type="region of interest" description="Disordered" evidence="5">
    <location>
        <begin position="1"/>
        <end position="139"/>
    </location>
</feature>
<feature type="region of interest" description="Disordered" evidence="5">
    <location>
        <begin position="317"/>
        <end position="339"/>
    </location>
</feature>
<dbReference type="Pfam" id="PF05182">
    <property type="entry name" value="Fip1"/>
    <property type="match status" value="1"/>
</dbReference>
<accession>A0A166PNS7</accession>
<keyword evidence="4" id="KW-0539">Nucleus</keyword>
<dbReference type="EMBL" id="AZGZ01000001">
    <property type="protein sequence ID" value="KZZ98080.1"/>
    <property type="molecule type" value="Genomic_DNA"/>
</dbReference>
<dbReference type="Proteomes" id="UP000242877">
    <property type="component" value="Unassembled WGS sequence"/>
</dbReference>
<evidence type="ECO:0000313" key="8">
    <source>
        <dbReference type="Proteomes" id="UP000242877"/>
    </source>
</evidence>
<dbReference type="VEuPathDB" id="FungiDB:AAP_00341"/>
<dbReference type="GO" id="GO:0005847">
    <property type="term" value="C:mRNA cleavage and polyadenylation specificity factor complex"/>
    <property type="evidence" value="ECO:0007669"/>
    <property type="project" value="TreeGrafter"/>
</dbReference>
<feature type="domain" description="Pre-mRNA polyadenylation factor Fip1" evidence="6">
    <location>
        <begin position="168"/>
        <end position="202"/>
    </location>
</feature>
<comment type="caution">
    <text evidence="7">The sequence shown here is derived from an EMBL/GenBank/DDBJ whole genome shotgun (WGS) entry which is preliminary data.</text>
</comment>
<keyword evidence="3" id="KW-0507">mRNA processing</keyword>
<dbReference type="PANTHER" id="PTHR13484">
    <property type="entry name" value="FIP1-LIKE 1 PROTEIN"/>
    <property type="match status" value="1"/>
</dbReference>
<feature type="compositionally biased region" description="Pro residues" evidence="5">
    <location>
        <begin position="230"/>
        <end position="240"/>
    </location>
</feature>
<dbReference type="AlphaFoldDB" id="A0A166PNS7"/>
<evidence type="ECO:0000259" key="6">
    <source>
        <dbReference type="Pfam" id="PF05182"/>
    </source>
</evidence>
<dbReference type="InterPro" id="IPR051187">
    <property type="entry name" value="Pre-mRNA_3'-end_processing_reg"/>
</dbReference>
<sequence>MDDSDEDLYGPSENVTVQSGQGANAAPTAAGGAAAPTTNTATNEEEEEYEEVEESDDDEWNIITEATPETIANLQARHSTLRGEPYRQSADPTPVQKHTPTPYTSAPAPRPDTHITTPSKFKPSGPQKPGSAYPPVHASNIDVNANPVYPPANKPIISVDPEEDIPGDDKPWRKPGTDLSDYFNYGFDEFTWANYCLKQRDMQKGMEDQKKTFEELASFLNMLPPGMPGMPPMPGMPQPPQAGGSGGPNGPPPGMMPTAPPGMGPPQMMGGMPNMVDMPPEMMQAFMGGMMPQGMDQQAMESMMGMQVPHSMMPNGPQNSQMQGPPQGGFGGQSGQRMPGAPAQMVYNGFDQRGGFNPNMRGKGTRRW</sequence>
<comment type="similarity">
    <text evidence="2">Belongs to the FIP1 family.</text>
</comment>
<evidence type="ECO:0000256" key="3">
    <source>
        <dbReference type="ARBA" id="ARBA00022664"/>
    </source>
</evidence>
<evidence type="ECO:0000256" key="5">
    <source>
        <dbReference type="SAM" id="MobiDB-lite"/>
    </source>
</evidence>
<dbReference type="PANTHER" id="PTHR13484:SF0">
    <property type="entry name" value="PRE-MRNA 3'-END-PROCESSING FACTOR FIP1"/>
    <property type="match status" value="1"/>
</dbReference>
<feature type="region of interest" description="Disordered" evidence="5">
    <location>
        <begin position="230"/>
        <end position="261"/>
    </location>
</feature>
<proteinExistence type="inferred from homology"/>